<sequence length="286" mass="32076">MAAEPGEHWAYRARGVDPLVEVTVVRFGTQKPPRVLVSFVDASFEGREEWVPPARLKVPWSEAKELEAMEARWDAVDTNPGFNETPTAYAIETVFEAVIDSTVAEPVYRYAGVTSIADPSALARRLTIDEALLRSDPLAFEDDGALIVPWAITEQLVRRACELYPDEILQSLVKEEAEALRESTHGYMVHFGRGDAGRFVEPEDAAARDAEWPFAKRKRDLVRTWCGAEAVDRMEELAALRKEVVRVDELLSEAIRALQDAGQKAKADDLTRRFGVPLSEAKSHRW</sequence>
<dbReference type="EMBL" id="CP035491">
    <property type="protein sequence ID" value="QAY74248.1"/>
    <property type="molecule type" value="Genomic_DNA"/>
</dbReference>
<reference evidence="1 2" key="1">
    <citation type="submission" date="2019-01" db="EMBL/GenBank/DDBJ databases">
        <title>Genome sequencing of strain FW100M-8.</title>
        <authorList>
            <person name="Heo J."/>
            <person name="Kim S.-J."/>
            <person name="Kim J.-S."/>
            <person name="Hong S.-B."/>
            <person name="Kwon S.-W."/>
        </authorList>
    </citation>
    <scope>NUCLEOTIDE SEQUENCE [LARGE SCALE GENOMIC DNA]</scope>
    <source>
        <strain evidence="1 2">FW100M-8</strain>
    </source>
</reference>
<gene>
    <name evidence="1" type="ORF">ET445_13860</name>
</gene>
<organism evidence="1 2">
    <name type="scientific">Agromyces protaetiae</name>
    <dbReference type="NCBI Taxonomy" id="2509455"/>
    <lineage>
        <taxon>Bacteria</taxon>
        <taxon>Bacillati</taxon>
        <taxon>Actinomycetota</taxon>
        <taxon>Actinomycetes</taxon>
        <taxon>Micrococcales</taxon>
        <taxon>Microbacteriaceae</taxon>
        <taxon>Agromyces</taxon>
    </lineage>
</organism>
<dbReference type="Proteomes" id="UP000291259">
    <property type="component" value="Chromosome"/>
</dbReference>
<dbReference type="RefSeq" id="WP_129191794.1">
    <property type="nucleotide sequence ID" value="NZ_CP035491.1"/>
</dbReference>
<keyword evidence="2" id="KW-1185">Reference proteome</keyword>
<evidence type="ECO:0000313" key="1">
    <source>
        <dbReference type="EMBL" id="QAY74248.1"/>
    </source>
</evidence>
<accession>A0A4P6FUJ9</accession>
<proteinExistence type="predicted"/>
<dbReference type="KEGG" id="agf:ET445_13860"/>
<dbReference type="AlphaFoldDB" id="A0A4P6FUJ9"/>
<protein>
    <recommendedName>
        <fullName evidence="3">PE-PGRS family protein</fullName>
    </recommendedName>
</protein>
<name>A0A4P6FUJ9_9MICO</name>
<dbReference type="OrthoDB" id="1822491at2"/>
<evidence type="ECO:0000313" key="2">
    <source>
        <dbReference type="Proteomes" id="UP000291259"/>
    </source>
</evidence>
<evidence type="ECO:0008006" key="3">
    <source>
        <dbReference type="Google" id="ProtNLM"/>
    </source>
</evidence>